<dbReference type="Proteomes" id="UP000071118">
    <property type="component" value="Chromosome 11"/>
</dbReference>
<reference evidence="13 14" key="1">
    <citation type="journal article" date="2014" name="BMC Biol.">
        <title>A comprehensive evaluation of rodent malaria parasite genomes and gene expression.</title>
        <authorList>
            <person name="Otto T.D."/>
            <person name="Bohme U."/>
            <person name="Jackson A.P."/>
            <person name="Hunt M."/>
            <person name="Franke-Fayard B."/>
            <person name="Hoeijmakers W.A."/>
            <person name="Religa A.A."/>
            <person name="Robertson L."/>
            <person name="Sanders M."/>
            <person name="Ogun S.A."/>
            <person name="Cunningham D."/>
            <person name="Erhart A."/>
            <person name="Billker O."/>
            <person name="Khan S.M."/>
            <person name="Stunnenberg H.G."/>
            <person name="Langhorne J."/>
            <person name="Holder A.A."/>
            <person name="Waters A.P."/>
            <person name="Newbold C.I."/>
            <person name="Pain A."/>
            <person name="Berriman M."/>
            <person name="Janse C.J."/>
        </authorList>
    </citation>
    <scope>NUCLEOTIDE SEQUENCE [LARGE SCALE GENOMIC DNA]</scope>
    <source>
        <strain evidence="13 14">AS</strain>
    </source>
</reference>
<feature type="binding site" evidence="10">
    <location>
        <position position="178"/>
    </location>
    <ligand>
        <name>NADP(+)</name>
        <dbReference type="ChEBI" id="CHEBI:58349"/>
    </ligand>
</feature>
<dbReference type="SUPFAM" id="SSF63380">
    <property type="entry name" value="Riboflavin synthase domain-like"/>
    <property type="match status" value="1"/>
</dbReference>
<evidence type="ECO:0000259" key="12">
    <source>
        <dbReference type="PROSITE" id="PS51384"/>
    </source>
</evidence>
<dbReference type="PRINTS" id="PR00371">
    <property type="entry name" value="FPNCR"/>
</dbReference>
<dbReference type="KEGG" id="pcb:PCHAS_1121600"/>
<evidence type="ECO:0000256" key="4">
    <source>
        <dbReference type="ARBA" id="ARBA00022630"/>
    </source>
</evidence>
<keyword evidence="6 9" id="KW-0521">NADP</keyword>
<comment type="similarity">
    <text evidence="2">Belongs to the ferredoxin--NADP reductase type 1 family.</text>
</comment>
<keyword evidence="7 9" id="KW-0560">Oxidoreductase</keyword>
<keyword evidence="14" id="KW-1185">Reference proteome</keyword>
<name>A0A4V0K8U6_PLACU</name>
<keyword evidence="11" id="KW-0732">Signal</keyword>
<dbReference type="Pfam" id="PF00175">
    <property type="entry name" value="NAD_binding_1"/>
    <property type="match status" value="1"/>
</dbReference>
<dbReference type="PROSITE" id="PS51384">
    <property type="entry name" value="FAD_FR"/>
    <property type="match status" value="1"/>
</dbReference>
<dbReference type="InterPro" id="IPR015701">
    <property type="entry name" value="FNR"/>
</dbReference>
<evidence type="ECO:0000256" key="3">
    <source>
        <dbReference type="ARBA" id="ARBA00013223"/>
    </source>
</evidence>
<feature type="binding site" evidence="10">
    <location>
        <position position="253"/>
    </location>
    <ligand>
        <name>NADP(+)</name>
        <dbReference type="ChEBI" id="CHEBI:58349"/>
    </ligand>
</feature>
<dbReference type="GO" id="GO:0004324">
    <property type="term" value="F:ferredoxin-NADP+ reductase activity"/>
    <property type="evidence" value="ECO:0007669"/>
    <property type="project" value="UniProtKB-EC"/>
</dbReference>
<dbReference type="Gene3D" id="2.40.30.10">
    <property type="entry name" value="Translation factors"/>
    <property type="match status" value="1"/>
</dbReference>
<dbReference type="PIRSF" id="PIRSF000361">
    <property type="entry name" value="Frd-NADP+_RD"/>
    <property type="match status" value="1"/>
</dbReference>
<evidence type="ECO:0000313" key="13">
    <source>
        <dbReference type="EMBL" id="VTZ69211.1"/>
    </source>
</evidence>
<protein>
    <recommendedName>
        <fullName evidence="3">ferredoxin--NADP(+) reductase</fullName>
        <ecNumber evidence="3">1.18.1.2</ecNumber>
    </recommendedName>
</protein>
<dbReference type="InterPro" id="IPR017938">
    <property type="entry name" value="Riboflavin_synthase-like_b-brl"/>
</dbReference>
<accession>A0A4V0K8U6</accession>
<evidence type="ECO:0000256" key="5">
    <source>
        <dbReference type="ARBA" id="ARBA00022827"/>
    </source>
</evidence>
<comment type="cofactor">
    <cofactor evidence="1">
        <name>FAD</name>
        <dbReference type="ChEBI" id="CHEBI:57692"/>
    </cofactor>
</comment>
<dbReference type="InterPro" id="IPR039261">
    <property type="entry name" value="FNR_nucleotide-bd"/>
</dbReference>
<feature type="binding site" evidence="10">
    <location>
        <position position="192"/>
    </location>
    <ligand>
        <name>NADP(+)</name>
        <dbReference type="ChEBI" id="CHEBI:58349"/>
    </ligand>
</feature>
<comment type="catalytic activity">
    <reaction evidence="8">
        <text>2 reduced [2Fe-2S]-[ferredoxin] + NADP(+) + H(+) = 2 oxidized [2Fe-2S]-[ferredoxin] + NADPH</text>
        <dbReference type="Rhea" id="RHEA:20125"/>
        <dbReference type="Rhea" id="RHEA-COMP:10000"/>
        <dbReference type="Rhea" id="RHEA-COMP:10001"/>
        <dbReference type="ChEBI" id="CHEBI:15378"/>
        <dbReference type="ChEBI" id="CHEBI:33737"/>
        <dbReference type="ChEBI" id="CHEBI:33738"/>
        <dbReference type="ChEBI" id="CHEBI:57783"/>
        <dbReference type="ChEBI" id="CHEBI:58349"/>
        <dbReference type="EC" id="1.18.1.2"/>
    </reaction>
</comment>
<dbReference type="OrthoDB" id="1688044at2759"/>
<dbReference type="AlphaFoldDB" id="A0A4V0K8U6"/>
<dbReference type="EMBL" id="LK022888">
    <property type="protein sequence ID" value="VTZ69211.1"/>
    <property type="molecule type" value="Genomic_DNA"/>
</dbReference>
<dbReference type="SUPFAM" id="SSF52343">
    <property type="entry name" value="Ferredoxin reductase-like, C-terminal NADP-linked domain"/>
    <property type="match status" value="1"/>
</dbReference>
<evidence type="ECO:0000256" key="9">
    <source>
        <dbReference type="PIRNR" id="PIRNR000361"/>
    </source>
</evidence>
<dbReference type="RefSeq" id="XP_740248.2">
    <property type="nucleotide sequence ID" value="XM_735155.2"/>
</dbReference>
<keyword evidence="4 9" id="KW-0285">Flavoprotein</keyword>
<gene>
    <name evidence="13" type="ORF">PCHAS_1121600</name>
</gene>
<dbReference type="InterPro" id="IPR001709">
    <property type="entry name" value="Flavoprot_Pyr_Nucl_cyt_Rdtase"/>
</dbReference>
<dbReference type="VEuPathDB" id="PlasmoDB:PCHAS_1121600"/>
<dbReference type="InterPro" id="IPR017927">
    <property type="entry name" value="FAD-bd_FR_type"/>
</dbReference>
<dbReference type="EC" id="1.18.1.2" evidence="3"/>
<dbReference type="Gene3D" id="3.40.50.80">
    <property type="entry name" value="Nucleotide-binding domain of ferredoxin-NADP reductase (FNR) module"/>
    <property type="match status" value="1"/>
</dbReference>
<dbReference type="GeneID" id="3493317"/>
<dbReference type="InterPro" id="IPR001433">
    <property type="entry name" value="OxRdtase_FAD/NAD-bd"/>
</dbReference>
<organism evidence="13 14">
    <name type="scientific">Plasmodium chabaudi chabaudi</name>
    <dbReference type="NCBI Taxonomy" id="31271"/>
    <lineage>
        <taxon>Eukaryota</taxon>
        <taxon>Sar</taxon>
        <taxon>Alveolata</taxon>
        <taxon>Apicomplexa</taxon>
        <taxon>Aconoidasida</taxon>
        <taxon>Haemosporida</taxon>
        <taxon>Plasmodiidae</taxon>
        <taxon>Plasmodium</taxon>
        <taxon>Plasmodium (Vinckeia)</taxon>
    </lineage>
</organism>
<evidence type="ECO:0000313" key="14">
    <source>
        <dbReference type="Proteomes" id="UP000071118"/>
    </source>
</evidence>
<evidence type="ECO:0000256" key="2">
    <source>
        <dbReference type="ARBA" id="ARBA00008312"/>
    </source>
</evidence>
<dbReference type="PANTHER" id="PTHR43314">
    <property type="match status" value="1"/>
</dbReference>
<evidence type="ECO:0000256" key="8">
    <source>
        <dbReference type="ARBA" id="ARBA00047776"/>
    </source>
</evidence>
<feature type="domain" description="FAD-binding FR-type" evidence="12">
    <location>
        <begin position="98"/>
        <end position="236"/>
    </location>
</feature>
<evidence type="ECO:0000256" key="1">
    <source>
        <dbReference type="ARBA" id="ARBA00001974"/>
    </source>
</evidence>
<sequence length="388" mass="45360">MKYQTVLSFLFLLYSLSGTFSSKNKNVLSYEVVSSKNRNALSYEAVSSKNRNALSYEAVSSKNNKYAYLKTNGYKKKYTQRRNSHKETNTYTNLYTIKDPLKCKVINKIKLVRENAKHMVYNLDIDHNGLFKYIEGQTCGIIPYYSDQDNEINNKKIENDINSEINNVKPKKCGRLYSISSSNSHNLSVAIRMHKYEENLNGIKNIKYGYCSGYIENLKINDDIYLTGPHGNFILPNNIIQDNINLILIGTGTGISPYIGFLKKILMYDENNLIKRSTYSGFIHLFYGVYNEDSILYLNELENFKKLYPNNLHIHYVFSSNRKLEEPSFYVQDEILKRKDEFFHLFNDYETELYICGHKAIKQQIINILKSDNNFDIEKKKKIHIEVY</sequence>
<proteinExistence type="inferred from homology"/>
<evidence type="ECO:0000256" key="10">
    <source>
        <dbReference type="PIRSR" id="PIRSR000361-1"/>
    </source>
</evidence>
<evidence type="ECO:0000256" key="7">
    <source>
        <dbReference type="ARBA" id="ARBA00023002"/>
    </source>
</evidence>
<feature type="chain" id="PRO_5020362724" description="ferredoxin--NADP(+) reductase" evidence="11">
    <location>
        <begin position="22"/>
        <end position="388"/>
    </location>
</feature>
<feature type="signal peptide" evidence="11">
    <location>
        <begin position="1"/>
        <end position="21"/>
    </location>
</feature>
<evidence type="ECO:0000256" key="11">
    <source>
        <dbReference type="SAM" id="SignalP"/>
    </source>
</evidence>
<keyword evidence="5 9" id="KW-0274">FAD</keyword>
<evidence type="ECO:0000256" key="6">
    <source>
        <dbReference type="ARBA" id="ARBA00022857"/>
    </source>
</evidence>